<protein>
    <submittedName>
        <fullName evidence="4">P-loop containing nucleoside triphosphate hydrolase protein</fullName>
    </submittedName>
</protein>
<dbReference type="PANTHER" id="PTHR10605">
    <property type="entry name" value="HEPARAN SULFATE SULFOTRANSFERASE"/>
    <property type="match status" value="1"/>
</dbReference>
<dbReference type="AlphaFoldDB" id="A0A835YNP6"/>
<feature type="binding site" evidence="3">
    <location>
        <position position="114"/>
    </location>
    <ligand>
        <name>3'-phosphoadenylyl sulfate</name>
        <dbReference type="ChEBI" id="CHEBI:58339"/>
    </ligand>
</feature>
<feature type="binding site" evidence="3">
    <location>
        <position position="106"/>
    </location>
    <ligand>
        <name>3'-phosphoadenylyl sulfate</name>
        <dbReference type="ChEBI" id="CHEBI:58339"/>
    </ligand>
</feature>
<dbReference type="InterPro" id="IPR037359">
    <property type="entry name" value="NST/OST"/>
</dbReference>
<dbReference type="InterPro" id="IPR027417">
    <property type="entry name" value="P-loop_NTPase"/>
</dbReference>
<dbReference type="Proteomes" id="UP000664859">
    <property type="component" value="Unassembled WGS sequence"/>
</dbReference>
<dbReference type="OrthoDB" id="42496at2759"/>
<feature type="non-terminal residue" evidence="4">
    <location>
        <position position="1"/>
    </location>
</feature>
<dbReference type="PANTHER" id="PTHR10605:SF56">
    <property type="entry name" value="BIFUNCTIONAL HEPARAN SULFATE N-DEACETYLASE_N-SULFOTRANSFERASE"/>
    <property type="match status" value="1"/>
</dbReference>
<comment type="caution">
    <text evidence="4">The sequence shown here is derived from an EMBL/GenBank/DDBJ whole genome shotgun (WGS) entry which is preliminary data.</text>
</comment>
<feature type="active site" description="For sulfotransferase activity" evidence="2">
    <location>
        <position position="17"/>
    </location>
</feature>
<evidence type="ECO:0000313" key="4">
    <source>
        <dbReference type="EMBL" id="KAG5178712.1"/>
    </source>
</evidence>
<dbReference type="GO" id="GO:0008146">
    <property type="term" value="F:sulfotransferase activity"/>
    <property type="evidence" value="ECO:0007669"/>
    <property type="project" value="InterPro"/>
</dbReference>
<organism evidence="4 5">
    <name type="scientific">Tribonema minus</name>
    <dbReference type="NCBI Taxonomy" id="303371"/>
    <lineage>
        <taxon>Eukaryota</taxon>
        <taxon>Sar</taxon>
        <taxon>Stramenopiles</taxon>
        <taxon>Ochrophyta</taxon>
        <taxon>PX clade</taxon>
        <taxon>Xanthophyceae</taxon>
        <taxon>Tribonematales</taxon>
        <taxon>Tribonemataceae</taxon>
        <taxon>Tribonema</taxon>
    </lineage>
</organism>
<gene>
    <name evidence="4" type="ORF">JKP88DRAFT_328715</name>
</gene>
<name>A0A835YNP6_9STRA</name>
<accession>A0A835YNP6</accession>
<evidence type="ECO:0000256" key="1">
    <source>
        <dbReference type="ARBA" id="ARBA00022679"/>
    </source>
</evidence>
<evidence type="ECO:0000256" key="2">
    <source>
        <dbReference type="PIRSR" id="PIRSR637359-1"/>
    </source>
</evidence>
<evidence type="ECO:0000313" key="5">
    <source>
        <dbReference type="Proteomes" id="UP000664859"/>
    </source>
</evidence>
<dbReference type="SUPFAM" id="SSF52540">
    <property type="entry name" value="P-loop containing nucleoside triphosphate hydrolases"/>
    <property type="match status" value="1"/>
</dbReference>
<keyword evidence="1" id="KW-0808">Transferase</keyword>
<sequence length="302" mass="33602">AGQTRCLPNVVFFGVSKAGTTSLAHWLSQHPQVKFMGGRPSESRAYLKGRTLADIRERSKRLAPSADPVSDVVVDYTPHYAMVPEVPYRICHLLDCSSTKFIVLLREPAERAISSWRFKERYKLKRDPEAYISALNAMRAGQPTASHHHAPELLTKSMERGMAKAAEWLACVEVEVAAAAAAGRNVTADAIDLQLCNAVRLFEGQAAYEVPSDGSLSLRDHVGKPERSGPDSAKWQANYHLSLEYWDSVLSKRYNPTRRIPELEDQVTSYDRGALRRFYAPLNAALDDLLMMDTGYFTATGS</sequence>
<reference evidence="4" key="1">
    <citation type="submission" date="2021-02" db="EMBL/GenBank/DDBJ databases">
        <title>First Annotated Genome of the Yellow-green Alga Tribonema minus.</title>
        <authorList>
            <person name="Mahan K.M."/>
        </authorList>
    </citation>
    <scope>NUCLEOTIDE SEQUENCE</scope>
    <source>
        <strain evidence="4">UTEX B ZZ1240</strain>
    </source>
</reference>
<dbReference type="EMBL" id="JAFCMP010000513">
    <property type="protein sequence ID" value="KAG5178712.1"/>
    <property type="molecule type" value="Genomic_DNA"/>
</dbReference>
<dbReference type="Gene3D" id="3.40.50.300">
    <property type="entry name" value="P-loop containing nucleotide triphosphate hydrolases"/>
    <property type="match status" value="1"/>
</dbReference>
<evidence type="ECO:0000256" key="3">
    <source>
        <dbReference type="PIRSR" id="PIRSR637359-2"/>
    </source>
</evidence>
<keyword evidence="4" id="KW-0378">Hydrolase</keyword>
<dbReference type="GO" id="GO:0016787">
    <property type="term" value="F:hydrolase activity"/>
    <property type="evidence" value="ECO:0007669"/>
    <property type="project" value="UniProtKB-KW"/>
</dbReference>
<keyword evidence="5" id="KW-1185">Reference proteome</keyword>
<proteinExistence type="predicted"/>